<keyword evidence="1" id="KW-0479">Metal-binding</keyword>
<proteinExistence type="predicted"/>
<feature type="transmembrane region" description="Helical" evidence="2">
    <location>
        <begin position="95"/>
        <end position="114"/>
    </location>
</feature>
<comment type="cofactor">
    <cofactor evidence="1">
        <name>Mg(2+)</name>
        <dbReference type="ChEBI" id="CHEBI:18420"/>
    </cofactor>
</comment>
<gene>
    <name evidence="4" type="ORF">CKF58_00055</name>
</gene>
<comment type="caution">
    <text evidence="4">The sequence shown here is derived from an EMBL/GenBank/DDBJ whole genome shotgun (WGS) entry which is preliminary data.</text>
</comment>
<dbReference type="Pfam" id="PF04608">
    <property type="entry name" value="PgpA"/>
    <property type="match status" value="1"/>
</dbReference>
<comment type="pathway">
    <text evidence="1">Phospholipid metabolism; phosphatidylglycerol biosynthesis; phosphatidylglycerol from CDP-diacylglycerol: step 2/2.</text>
</comment>
<dbReference type="InterPro" id="IPR007686">
    <property type="entry name" value="YutG/PgpA"/>
</dbReference>
<dbReference type="AlphaFoldDB" id="A0A3A1YT57"/>
<keyword evidence="1" id="KW-0443">Lipid metabolism</keyword>
<dbReference type="Proteomes" id="UP000265916">
    <property type="component" value="Unassembled WGS sequence"/>
</dbReference>
<evidence type="ECO:0000259" key="3">
    <source>
        <dbReference type="Pfam" id="PF04608"/>
    </source>
</evidence>
<dbReference type="EC" id="3.1.3.27" evidence="1"/>
<reference evidence="4 5" key="1">
    <citation type="submission" date="2017-08" db="EMBL/GenBank/DDBJ databases">
        <title>Reclassification of Bisgaard taxon 37 and 44.</title>
        <authorList>
            <person name="Christensen H."/>
        </authorList>
    </citation>
    <scope>NUCLEOTIDE SEQUENCE [LARGE SCALE GENOMIC DNA]</scope>
    <source>
        <strain evidence="4 5">111</strain>
    </source>
</reference>
<dbReference type="InterPro" id="IPR026037">
    <property type="entry name" value="PgpA"/>
</dbReference>
<dbReference type="SUPFAM" id="SSF101307">
    <property type="entry name" value="YutG-like"/>
    <property type="match status" value="1"/>
</dbReference>
<dbReference type="GO" id="GO:0009395">
    <property type="term" value="P:phospholipid catabolic process"/>
    <property type="evidence" value="ECO:0007669"/>
    <property type="project" value="UniProtKB-KW"/>
</dbReference>
<dbReference type="CDD" id="cd06971">
    <property type="entry name" value="PgpA"/>
    <property type="match status" value="1"/>
</dbReference>
<feature type="transmembrane region" description="Helical" evidence="2">
    <location>
        <begin position="61"/>
        <end position="83"/>
    </location>
</feature>
<dbReference type="PANTHER" id="PTHR36305">
    <property type="entry name" value="PHOSPHATIDYLGLYCEROPHOSPHATASE A"/>
    <property type="match status" value="1"/>
</dbReference>
<comment type="catalytic activity">
    <reaction evidence="1">
        <text>a 1,2-diacyl-sn-glycero-3-phospho-(1'-sn-glycero-3'-phosphate) + H2O = a 1,2-diacyl-sn-glycero-3-phospho-(1'-sn-glycerol) + phosphate</text>
        <dbReference type="Rhea" id="RHEA:33751"/>
        <dbReference type="ChEBI" id="CHEBI:15377"/>
        <dbReference type="ChEBI" id="CHEBI:43474"/>
        <dbReference type="ChEBI" id="CHEBI:60110"/>
        <dbReference type="ChEBI" id="CHEBI:64716"/>
        <dbReference type="EC" id="3.1.3.27"/>
    </reaction>
</comment>
<evidence type="ECO:0000313" key="4">
    <source>
        <dbReference type="EMBL" id="RIY40825.1"/>
    </source>
</evidence>
<dbReference type="InterPro" id="IPR036681">
    <property type="entry name" value="PgpA-like_sf"/>
</dbReference>
<protein>
    <recommendedName>
        <fullName evidence="1">Phosphatidylglycerophosphatase A</fullName>
        <ecNumber evidence="1">3.1.3.27</ecNumber>
    </recommendedName>
    <alternativeName>
        <fullName evidence="1">Phosphatidylglycerolphosphate phosphatase A</fullName>
    </alternativeName>
</protein>
<keyword evidence="1" id="KW-1003">Cell membrane</keyword>
<keyword evidence="1" id="KW-0595">Phospholipid degradation</keyword>
<keyword evidence="1" id="KW-0997">Cell inner membrane</keyword>
<dbReference type="OrthoDB" id="9804091at2"/>
<accession>A0A3A1YT57</accession>
<dbReference type="UniPathway" id="UPA00084">
    <property type="reaction ID" value="UER00504"/>
</dbReference>
<keyword evidence="1 2" id="KW-0812">Transmembrane</keyword>
<keyword evidence="1 2" id="KW-0472">Membrane</keyword>
<sequence>MLMFYRYNLFSHYKGFTGKASLFLASFFTVGLFRPAPGTWGSAAASLVCWYLFTQTSQTHWYTNLLFWAVVQFFVGWLCTWALKRQDGKEDPSYVVIDETAAVFFVNGIIYFYIGLDHSYYTELIGYITFVNFLFFRFDDIIKVGLTAWADCLNTPLGVMLDDIFAALTTIAKSIILLLVLSYFGWDESIRNFLVA</sequence>
<dbReference type="EMBL" id="NRJG01000001">
    <property type="protein sequence ID" value="RIY40825.1"/>
    <property type="molecule type" value="Genomic_DNA"/>
</dbReference>
<organism evidence="4 5">
    <name type="scientific">Psittacicella hinzii</name>
    <dbReference type="NCBI Taxonomy" id="2028575"/>
    <lineage>
        <taxon>Bacteria</taxon>
        <taxon>Pseudomonadati</taxon>
        <taxon>Pseudomonadota</taxon>
        <taxon>Gammaproteobacteria</taxon>
        <taxon>Pasteurellales</taxon>
        <taxon>Psittacicellaceae</taxon>
        <taxon>Psittacicella</taxon>
    </lineage>
</organism>
<evidence type="ECO:0000256" key="1">
    <source>
        <dbReference type="PIRNR" id="PIRNR006162"/>
    </source>
</evidence>
<keyword evidence="5" id="KW-1185">Reference proteome</keyword>
<dbReference type="GO" id="GO:0006655">
    <property type="term" value="P:phosphatidylglycerol biosynthetic process"/>
    <property type="evidence" value="ECO:0007669"/>
    <property type="project" value="UniProtKB-UniPathway"/>
</dbReference>
<feature type="transmembrane region" description="Helical" evidence="2">
    <location>
        <begin position="164"/>
        <end position="186"/>
    </location>
</feature>
<evidence type="ECO:0000313" key="5">
    <source>
        <dbReference type="Proteomes" id="UP000265916"/>
    </source>
</evidence>
<keyword evidence="2" id="KW-1133">Transmembrane helix</keyword>
<keyword evidence="1" id="KW-1208">Phospholipid metabolism</keyword>
<dbReference type="GO" id="GO:0008962">
    <property type="term" value="F:phosphatidylglycerophosphatase activity"/>
    <property type="evidence" value="ECO:0007669"/>
    <property type="project" value="UniProtKB-EC"/>
</dbReference>
<comment type="function">
    <text evidence="1">Lipid phosphatase which dephosphorylates phosphatidylglycerophosphate (PGP) to phosphatidylglycerol (PG).</text>
</comment>
<name>A0A3A1YT57_9GAMM</name>
<keyword evidence="1" id="KW-0378">Hydrolase</keyword>
<dbReference type="PIRSF" id="PIRSF006162">
    <property type="entry name" value="PgpA"/>
    <property type="match status" value="1"/>
</dbReference>
<keyword evidence="1" id="KW-0442">Lipid degradation</keyword>
<keyword evidence="1" id="KW-0460">Magnesium</keyword>
<dbReference type="GO" id="GO:0046872">
    <property type="term" value="F:metal ion binding"/>
    <property type="evidence" value="ECO:0007669"/>
    <property type="project" value="UniProtKB-KW"/>
</dbReference>
<evidence type="ECO:0000256" key="2">
    <source>
        <dbReference type="SAM" id="Phobius"/>
    </source>
</evidence>
<dbReference type="PANTHER" id="PTHR36305:SF1">
    <property type="entry name" value="PHOSPHATIDYLGLYCEROPHOSPHATASE A"/>
    <property type="match status" value="1"/>
</dbReference>
<comment type="subcellular location">
    <subcellularLocation>
        <location evidence="1">Cell inner membrane</location>
        <topology evidence="1">Multi-pass membrane protein</topology>
    </subcellularLocation>
</comment>
<feature type="domain" description="YutG/PgpA" evidence="3">
    <location>
        <begin position="23"/>
        <end position="176"/>
    </location>
</feature>
<dbReference type="GO" id="GO:0005886">
    <property type="term" value="C:plasma membrane"/>
    <property type="evidence" value="ECO:0007669"/>
    <property type="project" value="UniProtKB-SubCell"/>
</dbReference>